<feature type="transmembrane region" description="Helical" evidence="8">
    <location>
        <begin position="93"/>
        <end position="115"/>
    </location>
</feature>
<dbReference type="PANTHER" id="PTHR30472:SF41">
    <property type="entry name" value="TRANSPORT SYSTEM PERMEASE PROTEIN"/>
    <property type="match status" value="1"/>
</dbReference>
<evidence type="ECO:0000256" key="1">
    <source>
        <dbReference type="ARBA" id="ARBA00004651"/>
    </source>
</evidence>
<dbReference type="STRING" id="402734.SAMN05660918_0714"/>
<dbReference type="InterPro" id="IPR000522">
    <property type="entry name" value="ABC_transptr_permease_BtuC"/>
</dbReference>
<evidence type="ECO:0000313" key="10">
    <source>
        <dbReference type="Proteomes" id="UP000199702"/>
    </source>
</evidence>
<dbReference type="Pfam" id="PF01032">
    <property type="entry name" value="FecCD"/>
    <property type="match status" value="1"/>
</dbReference>
<dbReference type="InterPro" id="IPR037294">
    <property type="entry name" value="ABC_BtuC-like"/>
</dbReference>
<evidence type="ECO:0000256" key="8">
    <source>
        <dbReference type="SAM" id="Phobius"/>
    </source>
</evidence>
<accession>A0A1H6R462</accession>
<feature type="transmembrane region" description="Helical" evidence="8">
    <location>
        <begin position="315"/>
        <end position="336"/>
    </location>
</feature>
<reference evidence="10" key="1">
    <citation type="submission" date="2016-10" db="EMBL/GenBank/DDBJ databases">
        <authorList>
            <person name="Varghese N."/>
            <person name="Submissions S."/>
        </authorList>
    </citation>
    <scope>NUCLEOTIDE SEQUENCE [LARGE SCALE GENOMIC DNA]</scope>
    <source>
        <strain evidence="10">DSM 17934</strain>
    </source>
</reference>
<sequence length="342" mass="36989">MQKNFKNSSLFTGLFSLLILAFLANLALGNVLIPLGDVCEILINQTHEKHTWTYIILDYRFPKAIVAILTGVGLSISGLIMQTLFRNPLAGPYVLGLSSGASLGVAIVIMGSFLLPTFVADFLVNDYGILIGAFFGSFLVLLLVFFVASKLKDTMSILIVGLMFSSLTSAIINVLTSFSSAEQLQKFTFWTLGSLGNLNQNQVYLLTIVVSIGLLLSFTIIKPLDGLLLGENYARSLGISIKRTRNISIIATSILAGTITAFVGPIAFVGLAIPHMSKLIFQTSNHKTLFIATLLLGAITMLVCDTISQMPNQDFTIPINAITSILGAPVVIWLIIRKKGIR</sequence>
<evidence type="ECO:0000256" key="2">
    <source>
        <dbReference type="ARBA" id="ARBA00007935"/>
    </source>
</evidence>
<comment type="subcellular location">
    <subcellularLocation>
        <location evidence="1">Cell membrane</location>
        <topology evidence="1">Multi-pass membrane protein</topology>
    </subcellularLocation>
</comment>
<evidence type="ECO:0000256" key="5">
    <source>
        <dbReference type="ARBA" id="ARBA00022692"/>
    </source>
</evidence>
<dbReference type="EMBL" id="FNYA01000001">
    <property type="protein sequence ID" value="SEI46405.1"/>
    <property type="molecule type" value="Genomic_DNA"/>
</dbReference>
<evidence type="ECO:0000256" key="6">
    <source>
        <dbReference type="ARBA" id="ARBA00022989"/>
    </source>
</evidence>
<evidence type="ECO:0000313" key="9">
    <source>
        <dbReference type="EMBL" id="SEI46405.1"/>
    </source>
</evidence>
<keyword evidence="6 8" id="KW-1133">Transmembrane helix</keyword>
<dbReference type="GO" id="GO:0005886">
    <property type="term" value="C:plasma membrane"/>
    <property type="evidence" value="ECO:0007669"/>
    <property type="project" value="UniProtKB-SubCell"/>
</dbReference>
<feature type="transmembrane region" description="Helical" evidence="8">
    <location>
        <begin position="61"/>
        <end position="81"/>
    </location>
</feature>
<dbReference type="AlphaFoldDB" id="A0A1H6R462"/>
<evidence type="ECO:0000256" key="4">
    <source>
        <dbReference type="ARBA" id="ARBA00022475"/>
    </source>
</evidence>
<dbReference type="SUPFAM" id="SSF81345">
    <property type="entry name" value="ABC transporter involved in vitamin B12 uptake, BtuC"/>
    <property type="match status" value="1"/>
</dbReference>
<feature type="transmembrane region" description="Helical" evidence="8">
    <location>
        <begin position="155"/>
        <end position="181"/>
    </location>
</feature>
<feature type="transmembrane region" description="Helical" evidence="8">
    <location>
        <begin position="247"/>
        <end position="269"/>
    </location>
</feature>
<dbReference type="Proteomes" id="UP000199702">
    <property type="component" value="Unassembled WGS sequence"/>
</dbReference>
<comment type="similarity">
    <text evidence="2">Belongs to the binding-protein-dependent transport system permease family. FecCD subfamily.</text>
</comment>
<dbReference type="OrthoDB" id="9811721at2"/>
<keyword evidence="10" id="KW-1185">Reference proteome</keyword>
<dbReference type="RefSeq" id="WP_091308035.1">
    <property type="nucleotide sequence ID" value="NZ_CBCSJU010000001.1"/>
</dbReference>
<dbReference type="GO" id="GO:0033214">
    <property type="term" value="P:siderophore-iron import into cell"/>
    <property type="evidence" value="ECO:0007669"/>
    <property type="project" value="TreeGrafter"/>
</dbReference>
<dbReference type="Gene3D" id="1.10.3470.10">
    <property type="entry name" value="ABC transporter involved in vitamin B12 uptake, BtuC"/>
    <property type="match status" value="1"/>
</dbReference>
<feature type="transmembrane region" description="Helical" evidence="8">
    <location>
        <begin position="201"/>
        <end position="221"/>
    </location>
</feature>
<organism evidence="9 10">
    <name type="scientific">Flavobacterium terrigena</name>
    <dbReference type="NCBI Taxonomy" id="402734"/>
    <lineage>
        <taxon>Bacteria</taxon>
        <taxon>Pseudomonadati</taxon>
        <taxon>Bacteroidota</taxon>
        <taxon>Flavobacteriia</taxon>
        <taxon>Flavobacteriales</taxon>
        <taxon>Flavobacteriaceae</taxon>
        <taxon>Flavobacterium</taxon>
    </lineage>
</organism>
<keyword evidence="4" id="KW-1003">Cell membrane</keyword>
<gene>
    <name evidence="9" type="ORF">SAMN05660918_0714</name>
</gene>
<evidence type="ECO:0000256" key="3">
    <source>
        <dbReference type="ARBA" id="ARBA00022448"/>
    </source>
</evidence>
<feature type="transmembrane region" description="Helical" evidence="8">
    <location>
        <begin position="289"/>
        <end position="308"/>
    </location>
</feature>
<dbReference type="CDD" id="cd06550">
    <property type="entry name" value="TM_ABC_iron-siderophores_like"/>
    <property type="match status" value="1"/>
</dbReference>
<keyword evidence="3" id="KW-0813">Transport</keyword>
<dbReference type="GO" id="GO:0022857">
    <property type="term" value="F:transmembrane transporter activity"/>
    <property type="evidence" value="ECO:0007669"/>
    <property type="project" value="InterPro"/>
</dbReference>
<feature type="transmembrane region" description="Helical" evidence="8">
    <location>
        <begin position="127"/>
        <end position="148"/>
    </location>
</feature>
<dbReference type="PANTHER" id="PTHR30472">
    <property type="entry name" value="FERRIC ENTEROBACTIN TRANSPORT SYSTEM PERMEASE PROTEIN"/>
    <property type="match status" value="1"/>
</dbReference>
<protein>
    <submittedName>
        <fullName evidence="9">Iron complex transport system permease protein</fullName>
    </submittedName>
</protein>
<proteinExistence type="inferred from homology"/>
<name>A0A1H6R462_9FLAO</name>
<evidence type="ECO:0000256" key="7">
    <source>
        <dbReference type="ARBA" id="ARBA00023136"/>
    </source>
</evidence>
<keyword evidence="7 8" id="KW-0472">Membrane</keyword>
<keyword evidence="5 8" id="KW-0812">Transmembrane</keyword>